<dbReference type="RefSeq" id="WP_206940144.1">
    <property type="nucleotide sequence ID" value="NZ_JAFLNF010000003.1"/>
</dbReference>
<dbReference type="AlphaFoldDB" id="A0A939J576"/>
<gene>
    <name evidence="3" type="ORF">J0X15_09810</name>
</gene>
<dbReference type="Proteomes" id="UP000664779">
    <property type="component" value="Unassembled WGS sequence"/>
</dbReference>
<comment type="caution">
    <text evidence="3">The sequence shown here is derived from an EMBL/GenBank/DDBJ whole genome shotgun (WGS) entry which is preliminary data.</text>
</comment>
<evidence type="ECO:0000259" key="2">
    <source>
        <dbReference type="Pfam" id="PF25455"/>
    </source>
</evidence>
<proteinExistence type="predicted"/>
<dbReference type="InterPro" id="IPR045179">
    <property type="entry name" value="YgfZ/GcvT"/>
</dbReference>
<sequence>MSASAFCLLPSRALLRAGGEAAHAFLQNLVTCDLEKVDETGAGFGALLTPQGKIFFDFLILRHETAYLIDAPAEIAADLLKRLTFYRLRAKVELEALENWSVAVSFGGEPLAPDALLNVTDPRLTDLGQRHYGPSDMLPSALQTTGATAADASAYQAHRISLGVPESMTDYAYSDIFPHDADMDQLQGVSFTKGCYVGQEVVSRMQHRGTARKRMIRITGASELPETGSPILADGKSVGELRSSAGSEGIALVRLDKAQAARSKGQAFTCQEATVELVLPSWAKFDWPDGPESA</sequence>
<dbReference type="SUPFAM" id="SSF103025">
    <property type="entry name" value="Folate-binding domain"/>
    <property type="match status" value="1"/>
</dbReference>
<dbReference type="NCBIfam" id="TIGR03317">
    <property type="entry name" value="ygfZ_signature"/>
    <property type="match status" value="1"/>
</dbReference>
<dbReference type="InterPro" id="IPR027266">
    <property type="entry name" value="TrmE/GcvT-like"/>
</dbReference>
<keyword evidence="4" id="KW-1185">Reference proteome</keyword>
<dbReference type="InterPro" id="IPR017703">
    <property type="entry name" value="YgfZ/GCV_T_CS"/>
</dbReference>
<accession>A0A939J576</accession>
<keyword evidence="1" id="KW-0809">Transit peptide</keyword>
<dbReference type="PIRSF" id="PIRSF006487">
    <property type="entry name" value="GcvT"/>
    <property type="match status" value="1"/>
</dbReference>
<feature type="domain" description="CAF17 C-terminal" evidence="2">
    <location>
        <begin position="212"/>
        <end position="284"/>
    </location>
</feature>
<dbReference type="InterPro" id="IPR057460">
    <property type="entry name" value="CAF17_C"/>
</dbReference>
<dbReference type="EMBL" id="JAFLNF010000003">
    <property type="protein sequence ID" value="MBO0345515.1"/>
    <property type="molecule type" value="Genomic_DNA"/>
</dbReference>
<name>A0A939J576_9HYPH</name>
<organism evidence="3 4">
    <name type="scientific">Roseibium limicola</name>
    <dbReference type="NCBI Taxonomy" id="2816037"/>
    <lineage>
        <taxon>Bacteria</taxon>
        <taxon>Pseudomonadati</taxon>
        <taxon>Pseudomonadota</taxon>
        <taxon>Alphaproteobacteria</taxon>
        <taxon>Hyphomicrobiales</taxon>
        <taxon>Stappiaceae</taxon>
        <taxon>Roseibium</taxon>
    </lineage>
</organism>
<dbReference type="Gene3D" id="3.30.1360.120">
    <property type="entry name" value="Probable tRNA modification gtpase trme, domain 1"/>
    <property type="match status" value="2"/>
</dbReference>
<dbReference type="Pfam" id="PF25455">
    <property type="entry name" value="Beta-barrel_CAF17_C"/>
    <property type="match status" value="1"/>
</dbReference>
<dbReference type="GO" id="GO:0016226">
    <property type="term" value="P:iron-sulfur cluster assembly"/>
    <property type="evidence" value="ECO:0007669"/>
    <property type="project" value="TreeGrafter"/>
</dbReference>
<protein>
    <submittedName>
        <fullName evidence="3">Folate-binding protein YgfZ</fullName>
    </submittedName>
</protein>
<evidence type="ECO:0000313" key="4">
    <source>
        <dbReference type="Proteomes" id="UP000664779"/>
    </source>
</evidence>
<evidence type="ECO:0000313" key="3">
    <source>
        <dbReference type="EMBL" id="MBO0345515.1"/>
    </source>
</evidence>
<dbReference type="PANTHER" id="PTHR22602">
    <property type="entry name" value="TRANSFERASE CAF17, MITOCHONDRIAL-RELATED"/>
    <property type="match status" value="1"/>
</dbReference>
<reference evidence="3" key="1">
    <citation type="submission" date="2021-03" db="EMBL/GenBank/DDBJ databases">
        <title>Roseibium sp. CAU 1637 isolated from Incheon.</title>
        <authorList>
            <person name="Kim W."/>
        </authorList>
    </citation>
    <scope>NUCLEOTIDE SEQUENCE</scope>
    <source>
        <strain evidence="3">CAU 1637</strain>
    </source>
</reference>
<evidence type="ECO:0000256" key="1">
    <source>
        <dbReference type="ARBA" id="ARBA00022946"/>
    </source>
</evidence>
<dbReference type="PANTHER" id="PTHR22602:SF0">
    <property type="entry name" value="TRANSFERASE CAF17, MITOCHONDRIAL-RELATED"/>
    <property type="match status" value="1"/>
</dbReference>